<dbReference type="Gene3D" id="3.40.50.300">
    <property type="entry name" value="P-loop containing nucleotide triphosphate hydrolases"/>
    <property type="match status" value="1"/>
</dbReference>
<evidence type="ECO:0000313" key="4">
    <source>
        <dbReference type="Proteomes" id="UP001364211"/>
    </source>
</evidence>
<feature type="region of interest" description="Disordered" evidence="1">
    <location>
        <begin position="1"/>
        <end position="65"/>
    </location>
</feature>
<dbReference type="Pfam" id="PF01656">
    <property type="entry name" value="CbiA"/>
    <property type="match status" value="1"/>
</dbReference>
<feature type="compositionally biased region" description="Pro residues" evidence="1">
    <location>
        <begin position="1"/>
        <end position="18"/>
    </location>
</feature>
<dbReference type="RefSeq" id="WP_340288388.1">
    <property type="nucleotide sequence ID" value="NZ_JBBJUP010000006.1"/>
</dbReference>
<comment type="caution">
    <text evidence="3">The sequence shown here is derived from an EMBL/GenBank/DDBJ whole genome shotgun (WGS) entry which is preliminary data.</text>
</comment>
<dbReference type="PANTHER" id="PTHR43384:SF14">
    <property type="entry name" value="ESX-1 SECRETION-ASSOCIATED PROTEIN ESPI"/>
    <property type="match status" value="1"/>
</dbReference>
<evidence type="ECO:0000256" key="1">
    <source>
        <dbReference type="SAM" id="MobiDB-lite"/>
    </source>
</evidence>
<dbReference type="PANTHER" id="PTHR43384">
    <property type="entry name" value="SEPTUM SITE-DETERMINING PROTEIN MIND HOMOLOG, CHLOROPLASTIC-RELATED"/>
    <property type="match status" value="1"/>
</dbReference>
<protein>
    <submittedName>
        <fullName evidence="3">MinD/ParA family protein</fullName>
    </submittedName>
</protein>
<organism evidence="3 4">
    <name type="scientific">Pseudonocardia spirodelae</name>
    <dbReference type="NCBI Taxonomy" id="3133431"/>
    <lineage>
        <taxon>Bacteria</taxon>
        <taxon>Bacillati</taxon>
        <taxon>Actinomycetota</taxon>
        <taxon>Actinomycetes</taxon>
        <taxon>Pseudonocardiales</taxon>
        <taxon>Pseudonocardiaceae</taxon>
        <taxon>Pseudonocardia</taxon>
    </lineage>
</organism>
<dbReference type="EMBL" id="JBBJUP010000006">
    <property type="protein sequence ID" value="MEJ8279220.1"/>
    <property type="molecule type" value="Genomic_DNA"/>
</dbReference>
<evidence type="ECO:0000313" key="3">
    <source>
        <dbReference type="EMBL" id="MEJ8279220.1"/>
    </source>
</evidence>
<dbReference type="InterPro" id="IPR002586">
    <property type="entry name" value="CobQ/CobB/MinD/ParA_Nub-bd_dom"/>
</dbReference>
<dbReference type="InterPro" id="IPR050625">
    <property type="entry name" value="ParA/MinD_ATPase"/>
</dbReference>
<gene>
    <name evidence="3" type="ORF">WJX68_09785</name>
</gene>
<dbReference type="SUPFAM" id="SSF52540">
    <property type="entry name" value="P-loop containing nucleoside triphosphate hydrolases"/>
    <property type="match status" value="1"/>
</dbReference>
<sequence length="355" mass="37353">MTNPAQPPADTPAPPAPRPETSRPPGVPAAPAAPVAPAAPGGPGASGRSAASDLREDSVLRARPDRPRTGWRRALYDLTGGRLNPGPSDVEELRSGLLTRVRAPLAGAHRVAVMSMKGGVGKTTVSACLGLALAENRGDRAVVLDANPDAGTLADRLTGDARVTVRELLDDLDAVGTWTEVSRYTSLAGRLQVLASEQDPGSGEAFSRQEYERVSDLLGRYFNIIVTDSGTGLVHSTMEGTLARADSVVVVGSPTVDGAGRASKTLDWLVAHGHAELARDAVVVLSCDRRSAEVDAQRIREHFAERVRGVVEVPHDPHLATGGRIDPARLRPPTSDAFLELAALVADAFDVRRRG</sequence>
<keyword evidence="4" id="KW-1185">Reference proteome</keyword>
<proteinExistence type="predicted"/>
<accession>A0ABU8T5J9</accession>
<feature type="compositionally biased region" description="Low complexity" evidence="1">
    <location>
        <begin position="29"/>
        <end position="39"/>
    </location>
</feature>
<evidence type="ECO:0000259" key="2">
    <source>
        <dbReference type="Pfam" id="PF01656"/>
    </source>
</evidence>
<feature type="compositionally biased region" description="Basic and acidic residues" evidence="1">
    <location>
        <begin position="53"/>
        <end position="65"/>
    </location>
</feature>
<name>A0ABU8T5J9_9PSEU</name>
<dbReference type="Proteomes" id="UP001364211">
    <property type="component" value="Unassembled WGS sequence"/>
</dbReference>
<feature type="domain" description="CobQ/CobB/MinD/ParA nucleotide binding" evidence="2">
    <location>
        <begin position="111"/>
        <end position="303"/>
    </location>
</feature>
<dbReference type="InterPro" id="IPR027417">
    <property type="entry name" value="P-loop_NTPase"/>
</dbReference>
<reference evidence="3 4" key="1">
    <citation type="submission" date="2024-03" db="EMBL/GenBank/DDBJ databases">
        <title>Draft genome sequence of Pseudonocardia sp. DW16-2.</title>
        <authorList>
            <person name="Duangmal K."/>
        </authorList>
    </citation>
    <scope>NUCLEOTIDE SEQUENCE [LARGE SCALE GENOMIC DNA]</scope>
    <source>
        <strain evidence="3 4">DW16-2</strain>
    </source>
</reference>